<evidence type="ECO:0000256" key="2">
    <source>
        <dbReference type="ARBA" id="ARBA00022737"/>
    </source>
</evidence>
<dbReference type="PANTHER" id="PTHR47941">
    <property type="entry name" value="PENTATRICOPEPTIDE REPEAT-CONTAINING PROTEIN 3, MITOCHONDRIAL"/>
    <property type="match status" value="1"/>
</dbReference>
<name>A0A8X7NWF3_BRACI</name>
<dbReference type="Proteomes" id="UP000886595">
    <property type="component" value="Unassembled WGS sequence"/>
</dbReference>
<dbReference type="InterPro" id="IPR002885">
    <property type="entry name" value="PPR_rpt"/>
</dbReference>
<organism evidence="4 5">
    <name type="scientific">Brassica carinata</name>
    <name type="common">Ethiopian mustard</name>
    <name type="synonym">Abyssinian cabbage</name>
    <dbReference type="NCBI Taxonomy" id="52824"/>
    <lineage>
        <taxon>Eukaryota</taxon>
        <taxon>Viridiplantae</taxon>
        <taxon>Streptophyta</taxon>
        <taxon>Embryophyta</taxon>
        <taxon>Tracheophyta</taxon>
        <taxon>Spermatophyta</taxon>
        <taxon>Magnoliopsida</taxon>
        <taxon>eudicotyledons</taxon>
        <taxon>Gunneridae</taxon>
        <taxon>Pentapetalae</taxon>
        <taxon>rosids</taxon>
        <taxon>malvids</taxon>
        <taxon>Brassicales</taxon>
        <taxon>Brassicaceae</taxon>
        <taxon>Brassiceae</taxon>
        <taxon>Brassica</taxon>
    </lineage>
</organism>
<comment type="similarity">
    <text evidence="1">Belongs to the PPR family. P subfamily.</text>
</comment>
<reference evidence="4 5" key="1">
    <citation type="submission" date="2020-02" db="EMBL/GenBank/DDBJ databases">
        <authorList>
            <person name="Ma Q."/>
            <person name="Huang Y."/>
            <person name="Song X."/>
            <person name="Pei D."/>
        </authorList>
    </citation>
    <scope>NUCLEOTIDE SEQUENCE [LARGE SCALE GENOMIC DNA]</scope>
    <source>
        <strain evidence="4">Sxm20200214</strain>
        <tissue evidence="4">Leaf</tissue>
    </source>
</reference>
<dbReference type="InterPro" id="IPR011990">
    <property type="entry name" value="TPR-like_helical_dom_sf"/>
</dbReference>
<accession>A0A8X7NWF3</accession>
<gene>
    <name evidence="4" type="ORF">Bca52824_091008</name>
</gene>
<sequence length="262" mass="29716">MTLLISCGEVSSSQITLLRLLNQSVDFLFDNVSRILAPVFTNLRDFEMRLSCIERPQFTPSDHSYLSTENWISDKKGYDDHKGDPEANFNAGFDLEKESVCRTKSLRYDESIAIHASIMRDLCLQGKLDAALWLREKLMQNGFIPGLVTHNHLLNGLCKLGSMDKADGLVKEMWEMGPSPNCVSYNTFIKGLCSVNNVDKALYLFSTMNKYGVKPNRVTLRVDRHICILRIILFLRGQMTLEIHDDRDQACVKGEATSTKNN</sequence>
<feature type="repeat" description="PPR" evidence="3">
    <location>
        <begin position="181"/>
        <end position="215"/>
    </location>
</feature>
<feature type="repeat" description="PPR" evidence="3">
    <location>
        <begin position="111"/>
        <end position="145"/>
    </location>
</feature>
<protein>
    <recommendedName>
        <fullName evidence="6">Pentatricopeptide repeat-containing protein</fullName>
    </recommendedName>
</protein>
<evidence type="ECO:0000313" key="5">
    <source>
        <dbReference type="Proteomes" id="UP000886595"/>
    </source>
</evidence>
<dbReference type="OrthoDB" id="185373at2759"/>
<evidence type="ECO:0008006" key="6">
    <source>
        <dbReference type="Google" id="ProtNLM"/>
    </source>
</evidence>
<keyword evidence="2" id="KW-0677">Repeat</keyword>
<feature type="repeat" description="PPR" evidence="3">
    <location>
        <begin position="146"/>
        <end position="180"/>
    </location>
</feature>
<dbReference type="AlphaFoldDB" id="A0A8X7NWF3"/>
<dbReference type="NCBIfam" id="TIGR00756">
    <property type="entry name" value="PPR"/>
    <property type="match status" value="2"/>
</dbReference>
<dbReference type="Gene3D" id="1.25.40.10">
    <property type="entry name" value="Tetratricopeptide repeat domain"/>
    <property type="match status" value="1"/>
</dbReference>
<keyword evidence="5" id="KW-1185">Reference proteome</keyword>
<evidence type="ECO:0000256" key="3">
    <source>
        <dbReference type="PROSITE-ProRule" id="PRU00708"/>
    </source>
</evidence>
<evidence type="ECO:0000313" key="4">
    <source>
        <dbReference type="EMBL" id="KAG2240247.1"/>
    </source>
</evidence>
<dbReference type="PROSITE" id="PS51375">
    <property type="entry name" value="PPR"/>
    <property type="match status" value="3"/>
</dbReference>
<dbReference type="EMBL" id="JAAMPC010001584">
    <property type="protein sequence ID" value="KAG2240247.1"/>
    <property type="molecule type" value="Genomic_DNA"/>
</dbReference>
<proteinExistence type="inferred from homology"/>
<comment type="caution">
    <text evidence="4">The sequence shown here is derived from an EMBL/GenBank/DDBJ whole genome shotgun (WGS) entry which is preliminary data.</text>
</comment>
<evidence type="ECO:0000256" key="1">
    <source>
        <dbReference type="ARBA" id="ARBA00007626"/>
    </source>
</evidence>
<dbReference type="Pfam" id="PF13041">
    <property type="entry name" value="PPR_2"/>
    <property type="match status" value="1"/>
</dbReference>